<reference evidence="2" key="1">
    <citation type="journal article" date="2014" name="Nat. Commun.">
        <title>Multiple recent horizontal transfers of a large genomic region in cheese making fungi.</title>
        <authorList>
            <person name="Cheeseman K."/>
            <person name="Ropars J."/>
            <person name="Renault P."/>
            <person name="Dupont J."/>
            <person name="Gouzy J."/>
            <person name="Branca A."/>
            <person name="Abraham A.L."/>
            <person name="Ceppi M."/>
            <person name="Conseiller E."/>
            <person name="Debuchy R."/>
            <person name="Malagnac F."/>
            <person name="Goarin A."/>
            <person name="Silar P."/>
            <person name="Lacoste S."/>
            <person name="Sallet E."/>
            <person name="Bensimon A."/>
            <person name="Giraud T."/>
            <person name="Brygoo Y."/>
        </authorList>
    </citation>
    <scope>NUCLEOTIDE SEQUENCE [LARGE SCALE GENOMIC DNA]</scope>
    <source>
        <strain evidence="2">FM164</strain>
    </source>
</reference>
<proteinExistence type="predicted"/>
<name>W6R391_PENRF</name>
<protein>
    <recommendedName>
        <fullName evidence="4">Transposable element</fullName>
    </recommendedName>
</protein>
<gene>
    <name evidence="2" type="ORF">PROQFM164_S05g000090</name>
</gene>
<keyword evidence="3" id="KW-1185">Reference proteome</keyword>
<dbReference type="STRING" id="1365484.W6R391"/>
<dbReference type="EMBL" id="HG792019">
    <property type="protein sequence ID" value="CDM36257.1"/>
    <property type="molecule type" value="Genomic_DNA"/>
</dbReference>
<evidence type="ECO:0000313" key="3">
    <source>
        <dbReference type="Proteomes" id="UP000030686"/>
    </source>
</evidence>
<sequence>MPIDALLTFRSILITLGFCPFCLGDKRSADSLAAVFCPHLCYEGRKYIDNLYLQWHFFDIYSIEEPRSNCVKRKRKWQLQSEPAGTTFGNLSDETLPSLEDYFLTSTLPTSFEDSDMTSADDLFMEFVRLDDD</sequence>
<evidence type="ECO:0008006" key="4">
    <source>
        <dbReference type="Google" id="ProtNLM"/>
    </source>
</evidence>
<evidence type="ECO:0000313" key="2">
    <source>
        <dbReference type="EMBL" id="CDM36257.1"/>
    </source>
</evidence>
<feature type="chain" id="PRO_5004880672" description="Transposable element" evidence="1">
    <location>
        <begin position="25"/>
        <end position="133"/>
    </location>
</feature>
<organism evidence="2 3">
    <name type="scientific">Penicillium roqueforti (strain FM164)</name>
    <dbReference type="NCBI Taxonomy" id="1365484"/>
    <lineage>
        <taxon>Eukaryota</taxon>
        <taxon>Fungi</taxon>
        <taxon>Dikarya</taxon>
        <taxon>Ascomycota</taxon>
        <taxon>Pezizomycotina</taxon>
        <taxon>Eurotiomycetes</taxon>
        <taxon>Eurotiomycetidae</taxon>
        <taxon>Eurotiales</taxon>
        <taxon>Aspergillaceae</taxon>
        <taxon>Penicillium</taxon>
    </lineage>
</organism>
<dbReference type="AlphaFoldDB" id="W6R391"/>
<feature type="signal peptide" evidence="1">
    <location>
        <begin position="1"/>
        <end position="24"/>
    </location>
</feature>
<evidence type="ECO:0000256" key="1">
    <source>
        <dbReference type="SAM" id="SignalP"/>
    </source>
</evidence>
<accession>W6R391</accession>
<keyword evidence="1" id="KW-0732">Signal</keyword>
<dbReference type="OrthoDB" id="4357582at2759"/>
<dbReference type="Proteomes" id="UP000030686">
    <property type="component" value="Unassembled WGS sequence"/>
</dbReference>